<comment type="caution">
    <text evidence="1">The sequence shown here is derived from an EMBL/GenBank/DDBJ whole genome shotgun (WGS) entry which is preliminary data.</text>
</comment>
<accession>A0A8J3DHT0</accession>
<reference evidence="1" key="1">
    <citation type="journal article" date="2014" name="Int. J. Syst. Evol. Microbiol.">
        <title>Complete genome sequence of Corynebacterium casei LMG S-19264T (=DSM 44701T), isolated from a smear-ripened cheese.</title>
        <authorList>
            <consortium name="US DOE Joint Genome Institute (JGI-PGF)"/>
            <person name="Walter F."/>
            <person name="Albersmeier A."/>
            <person name="Kalinowski J."/>
            <person name="Ruckert C."/>
        </authorList>
    </citation>
    <scope>NUCLEOTIDE SEQUENCE</scope>
    <source>
        <strain evidence="1">KCTC 42097</strain>
    </source>
</reference>
<dbReference type="AlphaFoldDB" id="A0A8J3DHT0"/>
<name>A0A8J3DHT0_9HYPH</name>
<sequence>MWDASARVNHHAGRVLSFHCTNRKARIVCNDRPDTDDHGIDKGPTTVKVCDSIGSRHISCVAAFSGHPTVERLTDLCNYQRFFPLRDREIERRARVEERWPDWFT</sequence>
<keyword evidence="2" id="KW-1185">Reference proteome</keyword>
<reference evidence="1" key="2">
    <citation type="submission" date="2020-09" db="EMBL/GenBank/DDBJ databases">
        <authorList>
            <person name="Sun Q."/>
            <person name="Kim S."/>
        </authorList>
    </citation>
    <scope>NUCLEOTIDE SEQUENCE</scope>
    <source>
        <strain evidence="1">KCTC 42097</strain>
    </source>
</reference>
<organism evidence="1 2">
    <name type="scientific">Limoniibacter endophyticus</name>
    <dbReference type="NCBI Taxonomy" id="1565040"/>
    <lineage>
        <taxon>Bacteria</taxon>
        <taxon>Pseudomonadati</taxon>
        <taxon>Pseudomonadota</taxon>
        <taxon>Alphaproteobacteria</taxon>
        <taxon>Hyphomicrobiales</taxon>
        <taxon>Bartonellaceae</taxon>
        <taxon>Limoniibacter</taxon>
    </lineage>
</organism>
<evidence type="ECO:0000313" key="2">
    <source>
        <dbReference type="Proteomes" id="UP000641137"/>
    </source>
</evidence>
<protein>
    <submittedName>
        <fullName evidence="1">Uncharacterized protein</fullName>
    </submittedName>
</protein>
<evidence type="ECO:0000313" key="1">
    <source>
        <dbReference type="EMBL" id="GHC69104.1"/>
    </source>
</evidence>
<dbReference type="Proteomes" id="UP000641137">
    <property type="component" value="Unassembled WGS sequence"/>
</dbReference>
<gene>
    <name evidence="1" type="ORF">GCM10010136_14490</name>
</gene>
<proteinExistence type="predicted"/>
<dbReference type="EMBL" id="BMZO01000004">
    <property type="protein sequence ID" value="GHC69104.1"/>
    <property type="molecule type" value="Genomic_DNA"/>
</dbReference>